<name>A0A3N0BVN8_9SPHI</name>
<dbReference type="RefSeq" id="WP_123205638.1">
    <property type="nucleotide sequence ID" value="NZ_RBEE01000013.1"/>
</dbReference>
<dbReference type="AlphaFoldDB" id="A0A3N0BVN8"/>
<evidence type="ECO:0000313" key="2">
    <source>
        <dbReference type="Proteomes" id="UP000274046"/>
    </source>
</evidence>
<dbReference type="OrthoDB" id="3831186at2"/>
<comment type="caution">
    <text evidence="1">The sequence shown here is derived from an EMBL/GenBank/DDBJ whole genome shotgun (WGS) entry which is preliminary data.</text>
</comment>
<evidence type="ECO:0000313" key="1">
    <source>
        <dbReference type="EMBL" id="RNL53765.1"/>
    </source>
</evidence>
<accession>A0A3N0BVN8</accession>
<dbReference type="EMBL" id="RBEE01000013">
    <property type="protein sequence ID" value="RNL53765.1"/>
    <property type="molecule type" value="Genomic_DNA"/>
</dbReference>
<sequence>MDPLVERFFHVVDKLIELKKVKSSRQLALSIDLSPPQLTFAKKGERDIPMKYIDEMCEKYFVNKKYIVLNEGEMFLPGMKLSNPRIEAEPLHLSADPNDYDNDGSKFEELGDGTLRMRVPIVPAKAYAGYMRGWQDPEYYSDMDTISIDVHKRHSGDYMAFEVKGDSMETSEPSKMRSNIYEGWIVVGRDLSRHQWQYKLHTHNYDAWVIVHKTEGILIKEIVAHDVENSMITIHSLNPKYEDEVLSLNDIEQIFSVVQIINKR</sequence>
<reference evidence="1 2" key="1">
    <citation type="submission" date="2018-10" db="EMBL/GenBank/DDBJ databases">
        <title>Genome sequencing of Pedobacter jejuensis TNB23.</title>
        <authorList>
            <person name="Cho Y.-J."/>
            <person name="Cho A."/>
            <person name="Kim O.-S."/>
        </authorList>
    </citation>
    <scope>NUCLEOTIDE SEQUENCE [LARGE SCALE GENOMIC DNA]</scope>
    <source>
        <strain evidence="1 2">TNB23</strain>
    </source>
</reference>
<protein>
    <submittedName>
        <fullName evidence="1">Uncharacterized protein</fullName>
    </submittedName>
</protein>
<dbReference type="Gene3D" id="2.10.109.10">
    <property type="entry name" value="Umud Fragment, subunit A"/>
    <property type="match status" value="1"/>
</dbReference>
<gene>
    <name evidence="1" type="ORF">D7004_09515</name>
</gene>
<dbReference type="Proteomes" id="UP000274046">
    <property type="component" value="Unassembled WGS sequence"/>
</dbReference>
<proteinExistence type="predicted"/>
<dbReference type="InterPro" id="IPR036286">
    <property type="entry name" value="LexA/Signal_pep-like_sf"/>
</dbReference>
<keyword evidence="2" id="KW-1185">Reference proteome</keyword>
<dbReference type="SUPFAM" id="SSF51306">
    <property type="entry name" value="LexA/Signal peptidase"/>
    <property type="match status" value="1"/>
</dbReference>
<organism evidence="1 2">
    <name type="scientific">Pedobacter jejuensis</name>
    <dbReference type="NCBI Taxonomy" id="1268550"/>
    <lineage>
        <taxon>Bacteria</taxon>
        <taxon>Pseudomonadati</taxon>
        <taxon>Bacteroidota</taxon>
        <taxon>Sphingobacteriia</taxon>
        <taxon>Sphingobacteriales</taxon>
        <taxon>Sphingobacteriaceae</taxon>
        <taxon>Pedobacter</taxon>
    </lineage>
</organism>